<protein>
    <recommendedName>
        <fullName evidence="1">HD-GYP domain-containing protein</fullName>
    </recommendedName>
</protein>
<gene>
    <name evidence="2" type="ORF">S12H4_11996</name>
</gene>
<accession>X1RIY1</accession>
<dbReference type="AlphaFoldDB" id="X1RIY1"/>
<feature type="domain" description="HD-GYP" evidence="1">
    <location>
        <begin position="1"/>
        <end position="52"/>
    </location>
</feature>
<comment type="caution">
    <text evidence="2">The sequence shown here is derived from an EMBL/GenBank/DDBJ whole genome shotgun (WGS) entry which is preliminary data.</text>
</comment>
<evidence type="ECO:0000313" key="2">
    <source>
        <dbReference type="EMBL" id="GAI80578.1"/>
    </source>
</evidence>
<sequence length="55" mass="6453">MQSRRPYKGPISKTEALKEIKRCAGTQFDPQLVDFTTYIPKKAKVIKKCYQNFKE</sequence>
<organism evidence="2">
    <name type="scientific">marine sediment metagenome</name>
    <dbReference type="NCBI Taxonomy" id="412755"/>
    <lineage>
        <taxon>unclassified sequences</taxon>
        <taxon>metagenomes</taxon>
        <taxon>ecological metagenomes</taxon>
    </lineage>
</organism>
<dbReference type="EMBL" id="BARW01005547">
    <property type="protein sequence ID" value="GAI80578.1"/>
    <property type="molecule type" value="Genomic_DNA"/>
</dbReference>
<name>X1RIY1_9ZZZZ</name>
<reference evidence="2" key="1">
    <citation type="journal article" date="2014" name="Front. Microbiol.">
        <title>High frequency of phylogenetically diverse reductive dehalogenase-homologous genes in deep subseafloor sedimentary metagenomes.</title>
        <authorList>
            <person name="Kawai M."/>
            <person name="Futagami T."/>
            <person name="Toyoda A."/>
            <person name="Takaki Y."/>
            <person name="Nishi S."/>
            <person name="Hori S."/>
            <person name="Arai W."/>
            <person name="Tsubouchi T."/>
            <person name="Morono Y."/>
            <person name="Uchiyama I."/>
            <person name="Ito T."/>
            <person name="Fujiyama A."/>
            <person name="Inagaki F."/>
            <person name="Takami H."/>
        </authorList>
    </citation>
    <scope>NUCLEOTIDE SEQUENCE</scope>
    <source>
        <strain evidence="2">Expedition CK06-06</strain>
    </source>
</reference>
<dbReference type="InterPro" id="IPR037522">
    <property type="entry name" value="HD_GYP_dom"/>
</dbReference>
<dbReference type="Gene3D" id="1.10.3210.10">
    <property type="entry name" value="Hypothetical protein af1432"/>
    <property type="match status" value="1"/>
</dbReference>
<evidence type="ECO:0000259" key="1">
    <source>
        <dbReference type="PROSITE" id="PS51832"/>
    </source>
</evidence>
<proteinExistence type="predicted"/>
<dbReference type="PROSITE" id="PS51832">
    <property type="entry name" value="HD_GYP"/>
    <property type="match status" value="1"/>
</dbReference>